<dbReference type="AlphaFoldDB" id="A0A5B7K770"/>
<feature type="region of interest" description="Disordered" evidence="1">
    <location>
        <begin position="1"/>
        <end position="33"/>
    </location>
</feature>
<gene>
    <name evidence="2" type="ORF">E2C01_096509</name>
</gene>
<evidence type="ECO:0000313" key="3">
    <source>
        <dbReference type="Proteomes" id="UP000324222"/>
    </source>
</evidence>
<name>A0A5B7K770_PORTR</name>
<dbReference type="EMBL" id="VSRR010125338">
    <property type="protein sequence ID" value="MPD00999.1"/>
    <property type="molecule type" value="Genomic_DNA"/>
</dbReference>
<sequence>MERVKGLEEQEVREVRKRLERREETEGSGGIRGNEFLAGYWVSELGSSSSSSASSLPRGKVR</sequence>
<comment type="caution">
    <text evidence="2">The sequence shown here is derived from an EMBL/GenBank/DDBJ whole genome shotgun (WGS) entry which is preliminary data.</text>
</comment>
<evidence type="ECO:0000256" key="1">
    <source>
        <dbReference type="SAM" id="MobiDB-lite"/>
    </source>
</evidence>
<evidence type="ECO:0000313" key="2">
    <source>
        <dbReference type="EMBL" id="MPD00999.1"/>
    </source>
</evidence>
<organism evidence="2 3">
    <name type="scientific">Portunus trituberculatus</name>
    <name type="common">Swimming crab</name>
    <name type="synonym">Neptunus trituberculatus</name>
    <dbReference type="NCBI Taxonomy" id="210409"/>
    <lineage>
        <taxon>Eukaryota</taxon>
        <taxon>Metazoa</taxon>
        <taxon>Ecdysozoa</taxon>
        <taxon>Arthropoda</taxon>
        <taxon>Crustacea</taxon>
        <taxon>Multicrustacea</taxon>
        <taxon>Malacostraca</taxon>
        <taxon>Eumalacostraca</taxon>
        <taxon>Eucarida</taxon>
        <taxon>Decapoda</taxon>
        <taxon>Pleocyemata</taxon>
        <taxon>Brachyura</taxon>
        <taxon>Eubrachyura</taxon>
        <taxon>Portunoidea</taxon>
        <taxon>Portunidae</taxon>
        <taxon>Portuninae</taxon>
        <taxon>Portunus</taxon>
    </lineage>
</organism>
<accession>A0A5B7K770</accession>
<proteinExistence type="predicted"/>
<dbReference type="Proteomes" id="UP000324222">
    <property type="component" value="Unassembled WGS sequence"/>
</dbReference>
<feature type="compositionally biased region" description="Basic and acidic residues" evidence="1">
    <location>
        <begin position="1"/>
        <end position="14"/>
    </location>
</feature>
<keyword evidence="3" id="KW-1185">Reference proteome</keyword>
<protein>
    <submittedName>
        <fullName evidence="2">Uncharacterized protein</fullName>
    </submittedName>
</protein>
<reference evidence="2 3" key="1">
    <citation type="submission" date="2019-05" db="EMBL/GenBank/DDBJ databases">
        <title>Another draft genome of Portunus trituberculatus and its Hox gene families provides insights of decapod evolution.</title>
        <authorList>
            <person name="Jeong J.-H."/>
            <person name="Song I."/>
            <person name="Kim S."/>
            <person name="Choi T."/>
            <person name="Kim D."/>
            <person name="Ryu S."/>
            <person name="Kim W."/>
        </authorList>
    </citation>
    <scope>NUCLEOTIDE SEQUENCE [LARGE SCALE GENOMIC DNA]</scope>
    <source>
        <tissue evidence="2">Muscle</tissue>
    </source>
</reference>